<evidence type="ECO:0000256" key="1">
    <source>
        <dbReference type="SAM" id="MobiDB-lite"/>
    </source>
</evidence>
<comment type="caution">
    <text evidence="2">The sequence shown here is derived from an EMBL/GenBank/DDBJ whole genome shotgun (WGS) entry which is preliminary data.</text>
</comment>
<proteinExistence type="predicted"/>
<dbReference type="RefSeq" id="WP_116468367.1">
    <property type="nucleotide sequence ID" value="NZ_QENQ01000001.1"/>
</dbReference>
<dbReference type="Proteomes" id="UP000245890">
    <property type="component" value="Unassembled WGS sequence"/>
</dbReference>
<organism evidence="2 3">
    <name type="scientific">Sphingomonas pokkalii</name>
    <dbReference type="NCBI Taxonomy" id="2175090"/>
    <lineage>
        <taxon>Bacteria</taxon>
        <taxon>Pseudomonadati</taxon>
        <taxon>Pseudomonadota</taxon>
        <taxon>Alphaproteobacteria</taxon>
        <taxon>Sphingomonadales</taxon>
        <taxon>Sphingomonadaceae</taxon>
        <taxon>Sphingomonas</taxon>
    </lineage>
</organism>
<gene>
    <name evidence="2" type="ORF">DD559_05905</name>
</gene>
<evidence type="ECO:0000313" key="3">
    <source>
        <dbReference type="Proteomes" id="UP000245890"/>
    </source>
</evidence>
<dbReference type="AlphaFoldDB" id="A0A2U0SC89"/>
<feature type="region of interest" description="Disordered" evidence="1">
    <location>
        <begin position="157"/>
        <end position="206"/>
    </location>
</feature>
<dbReference type="EMBL" id="QENQ01000001">
    <property type="protein sequence ID" value="PVX28924.1"/>
    <property type="molecule type" value="Genomic_DNA"/>
</dbReference>
<dbReference type="OrthoDB" id="7581188at2"/>
<keyword evidence="3" id="KW-1185">Reference proteome</keyword>
<protein>
    <submittedName>
        <fullName evidence="2">Uncharacterized protein</fullName>
    </submittedName>
</protein>
<sequence length="206" mass="20948">MLLIALSLSVLVPQDRAPGTAATVDTPQQAADGTMRWSVLADPCASVQDGTSSDTIVVCGKGVQAPRLPLPGERGPPDRPMPSNPDRTGIGALNATVEPCAARMGGCTTGIDLFGAATTAVRLVGKAIDPGSCCEEPGESTNFFKLVGDAGKGIGRAFKKKTDKSNRMPIDLSDPVTARPSPSAPPIPPAEPVLPTGATGAPSRVP</sequence>
<accession>A0A2U0SC89</accession>
<reference evidence="2 3" key="1">
    <citation type="submission" date="2018-05" db="EMBL/GenBank/DDBJ databases">
        <title>Description of Sphingomonas pokkalii sp nov, isolated from the rhizosphere of saline tolerant pokkali rice and its draft genome analysis.</title>
        <authorList>
            <person name="Menon R."/>
            <person name="Kumari S."/>
            <person name="Rameshkumar N."/>
        </authorList>
    </citation>
    <scope>NUCLEOTIDE SEQUENCE [LARGE SCALE GENOMIC DNA]</scope>
    <source>
        <strain evidence="2 3">L3B27</strain>
    </source>
</reference>
<name>A0A2U0SC89_9SPHN</name>
<evidence type="ECO:0000313" key="2">
    <source>
        <dbReference type="EMBL" id="PVX28924.1"/>
    </source>
</evidence>
<feature type="compositionally biased region" description="Pro residues" evidence="1">
    <location>
        <begin position="182"/>
        <end position="192"/>
    </location>
</feature>